<dbReference type="AlphaFoldDB" id="A0AAV9BQX3"/>
<keyword evidence="3" id="KW-0812">Transmembrane</keyword>
<dbReference type="PANTHER" id="PTHR33222">
    <property type="match status" value="1"/>
</dbReference>
<dbReference type="Proteomes" id="UP001179952">
    <property type="component" value="Unassembled WGS sequence"/>
</dbReference>
<keyword evidence="3" id="KW-1133">Transmembrane helix</keyword>
<dbReference type="InterPro" id="IPR033344">
    <property type="entry name" value="CURT1"/>
</dbReference>
<feature type="region of interest" description="Disordered" evidence="2">
    <location>
        <begin position="15"/>
        <end position="49"/>
    </location>
</feature>
<feature type="transmembrane region" description="Helical" evidence="3">
    <location>
        <begin position="144"/>
        <end position="163"/>
    </location>
</feature>
<evidence type="ECO:0000256" key="3">
    <source>
        <dbReference type="SAM" id="Phobius"/>
    </source>
</evidence>
<dbReference type="Pfam" id="PF14159">
    <property type="entry name" value="CAAD"/>
    <property type="match status" value="1"/>
</dbReference>
<comment type="subcellular location">
    <subcellularLocation>
        <location evidence="1">Membrane</location>
        <topology evidence="1">Multi-pass membrane protein</topology>
    </subcellularLocation>
</comment>
<name>A0AAV9BQX3_ACOGR</name>
<proteinExistence type="predicted"/>
<dbReference type="EMBL" id="JAUJYN010000002">
    <property type="protein sequence ID" value="KAK1278688.1"/>
    <property type="molecule type" value="Genomic_DNA"/>
</dbReference>
<evidence type="ECO:0000313" key="5">
    <source>
        <dbReference type="EMBL" id="KAK1278688.1"/>
    </source>
</evidence>
<gene>
    <name evidence="5" type="ORF">QJS04_geneDACA019633</name>
</gene>
<evidence type="ECO:0000313" key="6">
    <source>
        <dbReference type="Proteomes" id="UP001179952"/>
    </source>
</evidence>
<sequence>MEVLCSPGILCGLPQQKPLLNPHKPPLLRRPSLPLSLGRPSSSRTSPGLHFSVHLPRATTSEETSTRIVEQVEASTENETSVTYEDAPAGGQSQITEFLNGLNLKLESEDTTSVLLYGAGALVVLYISSAIVSSLDSIPLFPKFMEVVGLGYTVWFSYRYLIFKNNRDEFFSKIEQFKDEILGSVDD</sequence>
<keyword evidence="3" id="KW-0472">Membrane</keyword>
<dbReference type="GO" id="GO:0009535">
    <property type="term" value="C:chloroplast thylakoid membrane"/>
    <property type="evidence" value="ECO:0007669"/>
    <property type="project" value="TreeGrafter"/>
</dbReference>
<comment type="caution">
    <text evidence="5">The sequence shown here is derived from an EMBL/GenBank/DDBJ whole genome shotgun (WGS) entry which is preliminary data.</text>
</comment>
<evidence type="ECO:0000256" key="2">
    <source>
        <dbReference type="SAM" id="MobiDB-lite"/>
    </source>
</evidence>
<dbReference type="InterPro" id="IPR025564">
    <property type="entry name" value="CAAD_dom"/>
</dbReference>
<organism evidence="5 6">
    <name type="scientific">Acorus gramineus</name>
    <name type="common">Dwarf sweet flag</name>
    <dbReference type="NCBI Taxonomy" id="55184"/>
    <lineage>
        <taxon>Eukaryota</taxon>
        <taxon>Viridiplantae</taxon>
        <taxon>Streptophyta</taxon>
        <taxon>Embryophyta</taxon>
        <taxon>Tracheophyta</taxon>
        <taxon>Spermatophyta</taxon>
        <taxon>Magnoliopsida</taxon>
        <taxon>Liliopsida</taxon>
        <taxon>Acoraceae</taxon>
        <taxon>Acorus</taxon>
    </lineage>
</organism>
<reference evidence="5" key="2">
    <citation type="submission" date="2023-06" db="EMBL/GenBank/DDBJ databases">
        <authorList>
            <person name="Ma L."/>
            <person name="Liu K.-W."/>
            <person name="Li Z."/>
            <person name="Hsiao Y.-Y."/>
            <person name="Qi Y."/>
            <person name="Fu T."/>
            <person name="Tang G."/>
            <person name="Zhang D."/>
            <person name="Sun W.-H."/>
            <person name="Liu D.-K."/>
            <person name="Li Y."/>
            <person name="Chen G.-Z."/>
            <person name="Liu X.-D."/>
            <person name="Liao X.-Y."/>
            <person name="Jiang Y.-T."/>
            <person name="Yu X."/>
            <person name="Hao Y."/>
            <person name="Huang J."/>
            <person name="Zhao X.-W."/>
            <person name="Ke S."/>
            <person name="Chen Y.-Y."/>
            <person name="Wu W.-L."/>
            <person name="Hsu J.-L."/>
            <person name="Lin Y.-F."/>
            <person name="Huang M.-D."/>
            <person name="Li C.-Y."/>
            <person name="Huang L."/>
            <person name="Wang Z.-W."/>
            <person name="Zhao X."/>
            <person name="Zhong W.-Y."/>
            <person name="Peng D.-H."/>
            <person name="Ahmad S."/>
            <person name="Lan S."/>
            <person name="Zhang J.-S."/>
            <person name="Tsai W.-C."/>
            <person name="Van De Peer Y."/>
            <person name="Liu Z.-J."/>
        </authorList>
    </citation>
    <scope>NUCLEOTIDE SEQUENCE</scope>
    <source>
        <strain evidence="5">SCP</strain>
        <tissue evidence="5">Leaves</tissue>
    </source>
</reference>
<evidence type="ECO:0000256" key="1">
    <source>
        <dbReference type="ARBA" id="ARBA00004141"/>
    </source>
</evidence>
<keyword evidence="6" id="KW-1185">Reference proteome</keyword>
<feature type="transmembrane region" description="Helical" evidence="3">
    <location>
        <begin position="114"/>
        <end position="132"/>
    </location>
</feature>
<dbReference type="PANTHER" id="PTHR33222:SF2">
    <property type="entry name" value="PROTEIN CURVATURE THYLAKOID 1D, CHLOROPLASTIC"/>
    <property type="match status" value="1"/>
</dbReference>
<feature type="domain" description="Cyanobacterial aminoacyl-tRNA synthetase CAAD" evidence="4">
    <location>
        <begin position="108"/>
        <end position="183"/>
    </location>
</feature>
<reference evidence="5" key="1">
    <citation type="journal article" date="2023" name="Nat. Commun.">
        <title>Diploid and tetraploid genomes of Acorus and the evolution of monocots.</title>
        <authorList>
            <person name="Ma L."/>
            <person name="Liu K.W."/>
            <person name="Li Z."/>
            <person name="Hsiao Y.Y."/>
            <person name="Qi Y."/>
            <person name="Fu T."/>
            <person name="Tang G.D."/>
            <person name="Zhang D."/>
            <person name="Sun W.H."/>
            <person name="Liu D.K."/>
            <person name="Li Y."/>
            <person name="Chen G.Z."/>
            <person name="Liu X.D."/>
            <person name="Liao X.Y."/>
            <person name="Jiang Y.T."/>
            <person name="Yu X."/>
            <person name="Hao Y."/>
            <person name="Huang J."/>
            <person name="Zhao X.W."/>
            <person name="Ke S."/>
            <person name="Chen Y.Y."/>
            <person name="Wu W.L."/>
            <person name="Hsu J.L."/>
            <person name="Lin Y.F."/>
            <person name="Huang M.D."/>
            <person name="Li C.Y."/>
            <person name="Huang L."/>
            <person name="Wang Z.W."/>
            <person name="Zhao X."/>
            <person name="Zhong W.Y."/>
            <person name="Peng D.H."/>
            <person name="Ahmad S."/>
            <person name="Lan S."/>
            <person name="Zhang J.S."/>
            <person name="Tsai W.C."/>
            <person name="Van de Peer Y."/>
            <person name="Liu Z.J."/>
        </authorList>
    </citation>
    <scope>NUCLEOTIDE SEQUENCE</scope>
    <source>
        <strain evidence="5">SCP</strain>
    </source>
</reference>
<accession>A0AAV9BQX3</accession>
<feature type="compositionally biased region" description="Low complexity" evidence="2">
    <location>
        <begin position="29"/>
        <end position="49"/>
    </location>
</feature>
<protein>
    <recommendedName>
        <fullName evidence="4">Cyanobacterial aminoacyl-tRNA synthetase CAAD domain-containing protein</fullName>
    </recommendedName>
</protein>
<evidence type="ECO:0000259" key="4">
    <source>
        <dbReference type="Pfam" id="PF14159"/>
    </source>
</evidence>